<dbReference type="PROSITE" id="PS01109">
    <property type="entry name" value="RIBOSOMAL_L10"/>
    <property type="match status" value="1"/>
</dbReference>
<dbReference type="GO" id="GO:0003735">
    <property type="term" value="F:structural constituent of ribosome"/>
    <property type="evidence" value="ECO:0007669"/>
    <property type="project" value="InterPro"/>
</dbReference>
<dbReference type="GO" id="GO:0070180">
    <property type="term" value="F:large ribosomal subunit rRNA binding"/>
    <property type="evidence" value="ECO:0007669"/>
    <property type="project" value="UniProtKB-UniRule"/>
</dbReference>
<dbReference type="EMBL" id="CP087164">
    <property type="protein sequence ID" value="UGS38290.1"/>
    <property type="molecule type" value="Genomic_DNA"/>
</dbReference>
<comment type="function">
    <text evidence="1 7">Forms part of the ribosomal stalk, playing a central role in the interaction of the ribosome with GTP-bound translation factors.</text>
</comment>
<feature type="compositionally biased region" description="Low complexity" evidence="8">
    <location>
        <begin position="181"/>
        <end position="219"/>
    </location>
</feature>
<evidence type="ECO:0000256" key="8">
    <source>
        <dbReference type="SAM" id="MobiDB-lite"/>
    </source>
</evidence>
<dbReference type="KEGG" id="sbae:DSM104329_04714"/>
<protein>
    <recommendedName>
        <fullName evidence="6 7">Large ribosomal subunit protein uL10</fullName>
    </recommendedName>
</protein>
<keyword evidence="7" id="KW-0694">RNA-binding</keyword>
<dbReference type="HAMAP" id="MF_00362">
    <property type="entry name" value="Ribosomal_uL10"/>
    <property type="match status" value="1"/>
</dbReference>
<name>A0A9E6Y1N8_9ACTN</name>
<proteinExistence type="inferred from homology"/>
<evidence type="ECO:0000256" key="1">
    <source>
        <dbReference type="ARBA" id="ARBA00002633"/>
    </source>
</evidence>
<dbReference type="InterPro" id="IPR043141">
    <property type="entry name" value="Ribosomal_uL10-like_sf"/>
</dbReference>
<evidence type="ECO:0000256" key="5">
    <source>
        <dbReference type="ARBA" id="ARBA00026025"/>
    </source>
</evidence>
<dbReference type="InterPro" id="IPR001790">
    <property type="entry name" value="Ribosomal_uL10"/>
</dbReference>
<dbReference type="SUPFAM" id="SSF160369">
    <property type="entry name" value="Ribosomal protein L10-like"/>
    <property type="match status" value="1"/>
</dbReference>
<comment type="subunit">
    <text evidence="5 7">Part of the ribosomal stalk of the 50S ribosomal subunit. The N-terminus interacts with L11 and the large rRNA to form the base of the stalk. The C-terminus forms an elongated spine to which L12 dimers bind in a sequential fashion forming a multimeric L10(L12)X complex.</text>
</comment>
<dbReference type="CDD" id="cd05797">
    <property type="entry name" value="Ribosomal_L10"/>
    <property type="match status" value="1"/>
</dbReference>
<dbReference type="NCBIfam" id="NF000955">
    <property type="entry name" value="PRK00099.1-1"/>
    <property type="match status" value="1"/>
</dbReference>
<dbReference type="GO" id="GO:0015934">
    <property type="term" value="C:large ribosomal subunit"/>
    <property type="evidence" value="ECO:0007669"/>
    <property type="project" value="InterPro"/>
</dbReference>
<gene>
    <name evidence="7" type="primary">rplJ</name>
    <name evidence="9" type="ORF">DSM104329_04714</name>
</gene>
<dbReference type="InterPro" id="IPR047865">
    <property type="entry name" value="Ribosomal_uL10_bac_type"/>
</dbReference>
<reference evidence="9" key="1">
    <citation type="journal article" date="2022" name="Int. J. Syst. Evol. Microbiol.">
        <title>Pseudomonas aegrilactucae sp. nov. and Pseudomonas morbosilactucae sp. nov., pathogens causing bacterial rot of lettuce in Japan.</title>
        <authorList>
            <person name="Sawada H."/>
            <person name="Fujikawa T."/>
            <person name="Satou M."/>
        </authorList>
    </citation>
    <scope>NUCLEOTIDE SEQUENCE</scope>
    <source>
        <strain evidence="9">0166_1</strain>
    </source>
</reference>
<accession>A0A9E6Y1N8</accession>
<evidence type="ECO:0000313" key="10">
    <source>
        <dbReference type="Proteomes" id="UP001162834"/>
    </source>
</evidence>
<comment type="similarity">
    <text evidence="2 7">Belongs to the universal ribosomal protein uL10 family.</text>
</comment>
<dbReference type="InterPro" id="IPR022973">
    <property type="entry name" value="Ribosomal_uL10_bac"/>
</dbReference>
<keyword evidence="4 7" id="KW-0687">Ribonucleoprotein</keyword>
<dbReference type="GO" id="GO:0006412">
    <property type="term" value="P:translation"/>
    <property type="evidence" value="ECO:0007669"/>
    <property type="project" value="UniProtKB-UniRule"/>
</dbReference>
<keyword evidence="7" id="KW-0699">rRNA-binding</keyword>
<sequence>MNREQKAAAIAEIAGEIQEAQAVFAVDYRGISVPQAAELRAKLRDADTRFRVVKNTLTERAADEAGAESLKALLEGPTALAFVRGDAAAAAKAIADYARATDLLPFKGGLLDGEALDPDQIRAISRLPSRQVLYGQLVGIVASPISGLARTLQALISGLAIQLGAIQEQGLVGQDAPAAEAAPAAVEEAPAAEAQAEAEAPEAEAQPDAAAQPDAGGADQDAEPPEPAVSAQEPAEGPDDSSATTSNDEE</sequence>
<keyword evidence="10" id="KW-1185">Reference proteome</keyword>
<feature type="compositionally biased region" description="Polar residues" evidence="8">
    <location>
        <begin position="241"/>
        <end position="250"/>
    </location>
</feature>
<evidence type="ECO:0000313" key="9">
    <source>
        <dbReference type="EMBL" id="UGS38290.1"/>
    </source>
</evidence>
<dbReference type="InterPro" id="IPR002363">
    <property type="entry name" value="Ribosomal_uL10_CS_bac"/>
</dbReference>
<dbReference type="RefSeq" id="WP_259312315.1">
    <property type="nucleotide sequence ID" value="NZ_CP087164.1"/>
</dbReference>
<organism evidence="9 10">
    <name type="scientific">Capillimicrobium parvum</name>
    <dbReference type="NCBI Taxonomy" id="2884022"/>
    <lineage>
        <taxon>Bacteria</taxon>
        <taxon>Bacillati</taxon>
        <taxon>Actinomycetota</taxon>
        <taxon>Thermoleophilia</taxon>
        <taxon>Solirubrobacterales</taxon>
        <taxon>Capillimicrobiaceae</taxon>
        <taxon>Capillimicrobium</taxon>
    </lineage>
</organism>
<evidence type="ECO:0000256" key="4">
    <source>
        <dbReference type="ARBA" id="ARBA00023274"/>
    </source>
</evidence>
<evidence type="ECO:0000256" key="2">
    <source>
        <dbReference type="ARBA" id="ARBA00008889"/>
    </source>
</evidence>
<dbReference type="Proteomes" id="UP001162834">
    <property type="component" value="Chromosome"/>
</dbReference>
<dbReference type="Gene3D" id="3.30.70.1730">
    <property type="match status" value="1"/>
</dbReference>
<evidence type="ECO:0000256" key="6">
    <source>
        <dbReference type="ARBA" id="ARBA00035202"/>
    </source>
</evidence>
<dbReference type="PANTHER" id="PTHR11560">
    <property type="entry name" value="39S RIBOSOMAL PROTEIN L10, MITOCHONDRIAL"/>
    <property type="match status" value="1"/>
</dbReference>
<evidence type="ECO:0000256" key="7">
    <source>
        <dbReference type="HAMAP-Rule" id="MF_00362"/>
    </source>
</evidence>
<dbReference type="Gene3D" id="6.10.250.290">
    <property type="match status" value="1"/>
</dbReference>
<evidence type="ECO:0000256" key="3">
    <source>
        <dbReference type="ARBA" id="ARBA00022980"/>
    </source>
</evidence>
<dbReference type="Pfam" id="PF00466">
    <property type="entry name" value="Ribosomal_L10"/>
    <property type="match status" value="1"/>
</dbReference>
<keyword evidence="3 7" id="KW-0689">Ribosomal protein</keyword>
<dbReference type="AlphaFoldDB" id="A0A9E6Y1N8"/>
<feature type="region of interest" description="Disordered" evidence="8">
    <location>
        <begin position="181"/>
        <end position="250"/>
    </location>
</feature>